<keyword evidence="2" id="KW-1185">Reference proteome</keyword>
<dbReference type="AlphaFoldDB" id="A0ABD3P9T3"/>
<comment type="caution">
    <text evidence="1">The sequence shown here is derived from an EMBL/GenBank/DDBJ whole genome shotgun (WGS) entry which is preliminary data.</text>
</comment>
<reference evidence="1 2" key="1">
    <citation type="journal article" date="2020" name="G3 (Bethesda)">
        <title>Improved Reference Genome for Cyclotella cryptica CCMP332, a Model for Cell Wall Morphogenesis, Salinity Adaptation, and Lipid Production in Diatoms (Bacillariophyta).</title>
        <authorList>
            <person name="Roberts W.R."/>
            <person name="Downey K.M."/>
            <person name="Ruck E.C."/>
            <person name="Traller J.C."/>
            <person name="Alverson A.J."/>
        </authorList>
    </citation>
    <scope>NUCLEOTIDE SEQUENCE [LARGE SCALE GENOMIC DNA]</scope>
    <source>
        <strain evidence="1 2">CCMP332</strain>
    </source>
</reference>
<evidence type="ECO:0008006" key="3">
    <source>
        <dbReference type="Google" id="ProtNLM"/>
    </source>
</evidence>
<organism evidence="1 2">
    <name type="scientific">Cyclotella cryptica</name>
    <dbReference type="NCBI Taxonomy" id="29204"/>
    <lineage>
        <taxon>Eukaryota</taxon>
        <taxon>Sar</taxon>
        <taxon>Stramenopiles</taxon>
        <taxon>Ochrophyta</taxon>
        <taxon>Bacillariophyta</taxon>
        <taxon>Coscinodiscophyceae</taxon>
        <taxon>Thalassiosirophycidae</taxon>
        <taxon>Stephanodiscales</taxon>
        <taxon>Stephanodiscaceae</taxon>
        <taxon>Cyclotella</taxon>
    </lineage>
</organism>
<proteinExistence type="predicted"/>
<evidence type="ECO:0000313" key="1">
    <source>
        <dbReference type="EMBL" id="KAL3784447.1"/>
    </source>
</evidence>
<accession>A0ABD3P9T3</accession>
<gene>
    <name evidence="1" type="ORF">HJC23_002491</name>
</gene>
<evidence type="ECO:0000313" key="2">
    <source>
        <dbReference type="Proteomes" id="UP001516023"/>
    </source>
</evidence>
<dbReference type="SUPFAM" id="SSF52540">
    <property type="entry name" value="P-loop containing nucleoside triphosphate hydrolases"/>
    <property type="match status" value="1"/>
</dbReference>
<dbReference type="Proteomes" id="UP001516023">
    <property type="component" value="Unassembled WGS sequence"/>
</dbReference>
<protein>
    <recommendedName>
        <fullName evidence="3">Sulfotransferase</fullName>
    </recommendedName>
</protein>
<dbReference type="InterPro" id="IPR027417">
    <property type="entry name" value="P-loop_NTPase"/>
</dbReference>
<dbReference type="EMBL" id="JABMIG020000236">
    <property type="protein sequence ID" value="KAL3784447.1"/>
    <property type="molecule type" value="Genomic_DNA"/>
</dbReference>
<sequence length="414" mass="46714">MKSVRTIAITASLLTICFGVSYFVLPCNNLRGSNNDVMIKAAEMSEEDLVAAQKSNYGNSDDYDAHVDPEPFGYEDNIDEDQLQAYNLSPFEEHWPGYHIDPWMYKAVTWYPPKDKEVCLVHVGKSAGYTVACALGFPSPGCPEEKETLGVLPKYTTKWFHAGLYDCFDDSAFYFFVVRNPLDRAVSAFNYGKPTTWERARNSSEAYYKRVKALYFDCFDTIEQLAADGLAANGNATATCRLRASQAVEGSTRFENHLYYNYQYHLEAVPQDARIITIRTEHLIDDWNTAEFTVGGEKNVLGEDQTLIPRINVNDSTDKEKYLSDESRVLICEKLCNEIQVYKQILKVSVNLIEEQIEESLSELKLSCPNEAEAQSCGIPLPDITEKLLDNRGYDNGTLISEYSGNISVGRTLH</sequence>
<name>A0ABD3P9T3_9STRA</name>